<accession>A0ABV8T0D9</accession>
<evidence type="ECO:0000259" key="2">
    <source>
        <dbReference type="Pfam" id="PF01408"/>
    </source>
</evidence>
<dbReference type="InterPro" id="IPR000683">
    <property type="entry name" value="Gfo/Idh/MocA-like_OxRdtase_N"/>
</dbReference>
<dbReference type="InterPro" id="IPR050463">
    <property type="entry name" value="Gfo/Idh/MocA_oxidrdct_glycsds"/>
</dbReference>
<feature type="region of interest" description="Disordered" evidence="1">
    <location>
        <begin position="325"/>
        <end position="345"/>
    </location>
</feature>
<evidence type="ECO:0000256" key="1">
    <source>
        <dbReference type="SAM" id="MobiDB-lite"/>
    </source>
</evidence>
<comment type="caution">
    <text evidence="4">The sequence shown here is derived from an EMBL/GenBank/DDBJ whole genome shotgun (WGS) entry which is preliminary data.</text>
</comment>
<gene>
    <name evidence="4" type="ORF">ACFPN2_27250</name>
</gene>
<keyword evidence="5" id="KW-1185">Reference proteome</keyword>
<name>A0ABV8T0D9_9GAMM</name>
<dbReference type="Pfam" id="PF19051">
    <property type="entry name" value="GFO_IDH_MocA_C2"/>
    <property type="match status" value="2"/>
</dbReference>
<dbReference type="Gene3D" id="3.30.360.10">
    <property type="entry name" value="Dihydrodipicolinate Reductase, domain 2"/>
    <property type="match status" value="1"/>
</dbReference>
<feature type="compositionally biased region" description="Polar residues" evidence="1">
    <location>
        <begin position="325"/>
        <end position="336"/>
    </location>
</feature>
<feature type="domain" description="Gfo/Idh/MocA-like oxidoreductase bacterial type C-terminal" evidence="3">
    <location>
        <begin position="356"/>
        <end position="431"/>
    </location>
</feature>
<dbReference type="PANTHER" id="PTHR43818">
    <property type="entry name" value="BCDNA.GH03377"/>
    <property type="match status" value="1"/>
</dbReference>
<feature type="domain" description="Gfo/Idh/MocA-like oxidoreductase N-terminal" evidence="2">
    <location>
        <begin position="23"/>
        <end position="153"/>
    </location>
</feature>
<dbReference type="EMBL" id="JBHSDU010000014">
    <property type="protein sequence ID" value="MFC4312812.1"/>
    <property type="molecule type" value="Genomic_DNA"/>
</dbReference>
<feature type="domain" description="Gfo/Idh/MocA-like oxidoreductase bacterial type C-terminal" evidence="3">
    <location>
        <begin position="195"/>
        <end position="300"/>
    </location>
</feature>
<protein>
    <submittedName>
        <fullName evidence="4">Gfo/Idh/MocA family protein</fullName>
    </submittedName>
</protein>
<dbReference type="PANTHER" id="PTHR43818:SF5">
    <property type="entry name" value="OXIDOREDUCTASE FAMILY PROTEIN"/>
    <property type="match status" value="1"/>
</dbReference>
<dbReference type="Proteomes" id="UP001595904">
    <property type="component" value="Unassembled WGS sequence"/>
</dbReference>
<reference evidence="5" key="1">
    <citation type="journal article" date="2019" name="Int. J. Syst. Evol. Microbiol.">
        <title>The Global Catalogue of Microorganisms (GCM) 10K type strain sequencing project: providing services to taxonomists for standard genome sequencing and annotation.</title>
        <authorList>
            <consortium name="The Broad Institute Genomics Platform"/>
            <consortium name="The Broad Institute Genome Sequencing Center for Infectious Disease"/>
            <person name="Wu L."/>
            <person name="Ma J."/>
        </authorList>
    </citation>
    <scope>NUCLEOTIDE SEQUENCE [LARGE SCALE GENOMIC DNA]</scope>
    <source>
        <strain evidence="5">CGMCC 1.10759</strain>
    </source>
</reference>
<dbReference type="Gene3D" id="3.40.50.720">
    <property type="entry name" value="NAD(P)-binding Rossmann-like Domain"/>
    <property type="match status" value="1"/>
</dbReference>
<dbReference type="Pfam" id="PF01408">
    <property type="entry name" value="GFO_IDH_MocA"/>
    <property type="match status" value="1"/>
</dbReference>
<dbReference type="InterPro" id="IPR036291">
    <property type="entry name" value="NAD(P)-bd_dom_sf"/>
</dbReference>
<dbReference type="RefSeq" id="WP_380602862.1">
    <property type="nucleotide sequence ID" value="NZ_JBHSDU010000014.1"/>
</dbReference>
<sequence>MGLSLPLILPRRLWGAEAPSNRIRVGQIGCGRIARDHDMPGVLKSGLADIVAVCDLDANRAADGKKRVEELYREINATLPTVSVHGDYREILQRKDIDAVVISTPDHQHAEPALAAILAGKDVYLQKPFTMTIAEGKILRDAVARSKRILQVGSQQRSWIQFRQAAELVRSGRIGQVRSVEIGLPIDPTAPDDPAQPVPKGFDFDRWIGPAELAYYTEQRVHPRVGYTRPGWLRNESFCLGMITGWGSHHYDTMHWALDLESSGPSRVEGTADFPTNKIWNVHGAYDVKLTYPGDIRVHVSDKNNNGLKFIGEDGRWIWVTRDGQATASDPKSGQTMPPLDASDKRLLDPKGLKVELPRSDSHHRNWLESVRSRKEPLAPAHIAHRSSSACIVSWIAMKLQRPLTWDVKSESFLNDAEANKWLSRAERAPYGVTRLIKS</sequence>
<dbReference type="InterPro" id="IPR043906">
    <property type="entry name" value="Gfo/Idh/MocA_OxRdtase_bact_C"/>
</dbReference>
<organism evidence="4 5">
    <name type="scientific">Steroidobacter flavus</name>
    <dbReference type="NCBI Taxonomy" id="1842136"/>
    <lineage>
        <taxon>Bacteria</taxon>
        <taxon>Pseudomonadati</taxon>
        <taxon>Pseudomonadota</taxon>
        <taxon>Gammaproteobacteria</taxon>
        <taxon>Steroidobacterales</taxon>
        <taxon>Steroidobacteraceae</taxon>
        <taxon>Steroidobacter</taxon>
    </lineage>
</organism>
<evidence type="ECO:0000313" key="5">
    <source>
        <dbReference type="Proteomes" id="UP001595904"/>
    </source>
</evidence>
<proteinExistence type="predicted"/>
<dbReference type="SUPFAM" id="SSF55347">
    <property type="entry name" value="Glyceraldehyde-3-phosphate dehydrogenase-like, C-terminal domain"/>
    <property type="match status" value="1"/>
</dbReference>
<dbReference type="SUPFAM" id="SSF51735">
    <property type="entry name" value="NAD(P)-binding Rossmann-fold domains"/>
    <property type="match status" value="1"/>
</dbReference>
<evidence type="ECO:0000259" key="3">
    <source>
        <dbReference type="Pfam" id="PF19051"/>
    </source>
</evidence>
<evidence type="ECO:0000313" key="4">
    <source>
        <dbReference type="EMBL" id="MFC4312812.1"/>
    </source>
</evidence>